<dbReference type="RefSeq" id="XP_004257923.1">
    <property type="nucleotide sequence ID" value="XM_004257875.1"/>
</dbReference>
<dbReference type="GeneID" id="14890132"/>
<keyword evidence="1" id="KW-0732">Signal</keyword>
<gene>
    <name evidence="2" type="ORF">EIN_480510</name>
</gene>
<dbReference type="EMBL" id="KB206475">
    <property type="protein sequence ID" value="ELP91152.1"/>
    <property type="molecule type" value="Genomic_DNA"/>
</dbReference>
<feature type="signal peptide" evidence="1">
    <location>
        <begin position="1"/>
        <end position="18"/>
    </location>
</feature>
<sequence>MLSCSLILFACLTTLVYSEELFEPVCMNDFIAVDMNSSSVKIRSYHLCYGNIPDYTNTIKGYNVQSLCFVHPDYILVNKTTFFLNRCGGWLQLIGPSENVVNCMVAGYADIQTGDTSDVSNFEIERRTIGVYNSMYKLLTSGVDNVNNYLTQVTITEVAFDLGLSPSLYVLNRTDEMVTIQFTNHNKQPEKIGVEHNNVLNTYSKDKEDMFTFPLINDKVNIQMVAYDDEKIIFPDVNLFKEDIFTASVRFGPINTRPCRFIAETQIIDYQKPLENKLIYQKWQVWTINERIEGKLYDWGTNDVTIIAEGGNLTIIFSYANSFRIQKDFKELQFDFELNGEFEFIISDLLQDTSLTELDLTTLKSVQSNLPTKIFRPNNTNIIKMKVSFNPKTYLFSNVIAMTFKFSKNAKIHILSAYLMREEELKPADKCNSTSFDCLFTECSINNNSYYDGEPPFAKGCELLCGTCRDGFVCSTKGRCLREPSHNVREFDISISIVSLLMLIVMILKKGGILTQKTCKRC</sequence>
<organism evidence="2 3">
    <name type="scientific">Entamoeba invadens IP1</name>
    <dbReference type="NCBI Taxonomy" id="370355"/>
    <lineage>
        <taxon>Eukaryota</taxon>
        <taxon>Amoebozoa</taxon>
        <taxon>Evosea</taxon>
        <taxon>Archamoebae</taxon>
        <taxon>Mastigamoebida</taxon>
        <taxon>Entamoebidae</taxon>
        <taxon>Entamoeba</taxon>
    </lineage>
</organism>
<evidence type="ECO:0000256" key="1">
    <source>
        <dbReference type="SAM" id="SignalP"/>
    </source>
</evidence>
<keyword evidence="3" id="KW-1185">Reference proteome</keyword>
<protein>
    <submittedName>
        <fullName evidence="2">Uncharacterized protein</fullName>
    </submittedName>
</protein>
<dbReference type="OrthoDB" id="27161at2759"/>
<name>L7FPF4_ENTIV</name>
<dbReference type="VEuPathDB" id="AmoebaDB:EIN_480510"/>
<evidence type="ECO:0000313" key="3">
    <source>
        <dbReference type="Proteomes" id="UP000014680"/>
    </source>
</evidence>
<feature type="chain" id="PRO_5003973871" evidence="1">
    <location>
        <begin position="19"/>
        <end position="522"/>
    </location>
</feature>
<evidence type="ECO:0000313" key="2">
    <source>
        <dbReference type="EMBL" id="ELP91152.1"/>
    </source>
</evidence>
<dbReference type="AlphaFoldDB" id="L7FPF4"/>
<dbReference type="Proteomes" id="UP000014680">
    <property type="component" value="Unassembled WGS sequence"/>
</dbReference>
<reference evidence="2 3" key="1">
    <citation type="submission" date="2012-10" db="EMBL/GenBank/DDBJ databases">
        <authorList>
            <person name="Zafar N."/>
            <person name="Inman J."/>
            <person name="Hall N."/>
            <person name="Lorenzi H."/>
            <person name="Caler E."/>
        </authorList>
    </citation>
    <scope>NUCLEOTIDE SEQUENCE [LARGE SCALE GENOMIC DNA]</scope>
    <source>
        <strain evidence="2 3">IP1</strain>
    </source>
</reference>
<proteinExistence type="predicted"/>
<dbReference type="KEGG" id="eiv:EIN_480510"/>
<accession>L7FPF4</accession>